<protein>
    <recommendedName>
        <fullName evidence="3">Methyltransferase type 11 domain-containing protein</fullName>
    </recommendedName>
</protein>
<dbReference type="InterPro" id="IPR029063">
    <property type="entry name" value="SAM-dependent_MTases_sf"/>
</dbReference>
<name>A0A178IKI2_9BACT</name>
<evidence type="ECO:0008006" key="3">
    <source>
        <dbReference type="Google" id="ProtNLM"/>
    </source>
</evidence>
<dbReference type="STRING" id="1184151.AW736_07915"/>
<proteinExistence type="predicted"/>
<dbReference type="AlphaFoldDB" id="A0A178IKI2"/>
<organism evidence="1 2">
    <name type="scientific">Termitidicoccus mucosus</name>
    <dbReference type="NCBI Taxonomy" id="1184151"/>
    <lineage>
        <taxon>Bacteria</taxon>
        <taxon>Pseudomonadati</taxon>
        <taxon>Verrucomicrobiota</taxon>
        <taxon>Opitutia</taxon>
        <taxon>Opitutales</taxon>
        <taxon>Opitutaceae</taxon>
        <taxon>Termitidicoccus</taxon>
    </lineage>
</organism>
<accession>A0A178IKI2</accession>
<dbReference type="Proteomes" id="UP000078486">
    <property type="component" value="Unassembled WGS sequence"/>
</dbReference>
<dbReference type="RefSeq" id="WP_334319192.1">
    <property type="nucleotide sequence ID" value="NZ_CP109796.1"/>
</dbReference>
<evidence type="ECO:0000313" key="2">
    <source>
        <dbReference type="Proteomes" id="UP000078486"/>
    </source>
</evidence>
<dbReference type="SUPFAM" id="SSF53335">
    <property type="entry name" value="S-adenosyl-L-methionine-dependent methyltransferases"/>
    <property type="match status" value="1"/>
</dbReference>
<reference evidence="1 2" key="1">
    <citation type="submission" date="2016-01" db="EMBL/GenBank/DDBJ databases">
        <title>High potential of lignocellulose degradation of a new Verrucomicrobia species.</title>
        <authorList>
            <person name="Wang Y."/>
            <person name="Shi Y."/>
            <person name="Qiu Z."/>
            <person name="Liu S."/>
            <person name="Yang H."/>
        </authorList>
    </citation>
    <scope>NUCLEOTIDE SEQUENCE [LARGE SCALE GENOMIC DNA]</scope>
    <source>
        <strain evidence="1 2">TSB47</strain>
    </source>
</reference>
<sequence>MHELPSGVEFHAATAILVSQFLTERTQRVGFFHEIGNRLRPSGLLVTADITPTPRDQHESLLGVWKQMMRYVGATEEQVEAMLASYGRDVVLLPTDEMEALLKEAGFPAPVHFSQSLLIHAWYARGEK</sequence>
<evidence type="ECO:0000313" key="1">
    <source>
        <dbReference type="EMBL" id="OAM90393.1"/>
    </source>
</evidence>
<dbReference type="EMBL" id="LRRQ01000058">
    <property type="protein sequence ID" value="OAM90393.1"/>
    <property type="molecule type" value="Genomic_DNA"/>
</dbReference>
<dbReference type="Gene3D" id="3.40.50.150">
    <property type="entry name" value="Vaccinia Virus protein VP39"/>
    <property type="match status" value="1"/>
</dbReference>
<gene>
    <name evidence="1" type="ORF">AW736_07915</name>
</gene>
<keyword evidence="2" id="KW-1185">Reference proteome</keyword>
<comment type="caution">
    <text evidence="1">The sequence shown here is derived from an EMBL/GenBank/DDBJ whole genome shotgun (WGS) entry which is preliminary data.</text>
</comment>